<dbReference type="Proteomes" id="UP000032233">
    <property type="component" value="Unassembled WGS sequence"/>
</dbReference>
<dbReference type="EMBL" id="AZAC01000016">
    <property type="protein sequence ID" value="KIX13319.1"/>
    <property type="molecule type" value="Genomic_DNA"/>
</dbReference>
<keyword evidence="5" id="KW-1185">Reference proteome</keyword>
<proteinExistence type="predicted"/>
<evidence type="ECO:0000259" key="3">
    <source>
        <dbReference type="Pfam" id="PF17147"/>
    </source>
</evidence>
<dbReference type="InterPro" id="IPR009014">
    <property type="entry name" value="Transketo_C/PFOR_II"/>
</dbReference>
<dbReference type="NCBIfam" id="NF006412">
    <property type="entry name" value="PRK08659.1"/>
    <property type="match status" value="1"/>
</dbReference>
<dbReference type="PANTHER" id="PTHR43088:SF1">
    <property type="entry name" value="SUBUNIT OF PYRUVATE:FLAVODOXIN OXIDOREDUCTASE"/>
    <property type="match status" value="1"/>
</dbReference>
<evidence type="ECO:0000313" key="5">
    <source>
        <dbReference type="Proteomes" id="UP000032233"/>
    </source>
</evidence>
<dbReference type="InterPro" id="IPR033412">
    <property type="entry name" value="PFOR_II"/>
</dbReference>
<name>A0A0D2J5C2_9BACT</name>
<dbReference type="GO" id="GO:0047553">
    <property type="term" value="F:2-oxoglutarate synthase activity"/>
    <property type="evidence" value="ECO:0007669"/>
    <property type="project" value="UniProtKB-EC"/>
</dbReference>
<dbReference type="PANTHER" id="PTHR43088">
    <property type="entry name" value="SUBUNIT OF PYRUVATE:FLAVODOXIN OXIDOREDUCTASE-RELATED"/>
    <property type="match status" value="1"/>
</dbReference>
<gene>
    <name evidence="4" type="ORF">X474_13925</name>
</gene>
<reference evidence="4 5" key="1">
    <citation type="submission" date="2013-11" db="EMBL/GenBank/DDBJ databases">
        <title>Metagenomic analysis of a methanogenic consortium involved in long chain n-alkane degradation.</title>
        <authorList>
            <person name="Davidova I.A."/>
            <person name="Callaghan A.V."/>
            <person name="Wawrik B."/>
            <person name="Pruitt S."/>
            <person name="Marks C."/>
            <person name="Duncan K.E."/>
            <person name="Suflita J.M."/>
        </authorList>
    </citation>
    <scope>NUCLEOTIDE SEQUENCE [LARGE SCALE GENOMIC DNA]</scope>
    <source>
        <strain evidence="4 5">SPR</strain>
    </source>
</reference>
<dbReference type="OrthoDB" id="9794954at2"/>
<evidence type="ECO:0000313" key="4">
    <source>
        <dbReference type="EMBL" id="KIX13319.1"/>
    </source>
</evidence>
<dbReference type="Gene3D" id="3.40.50.920">
    <property type="match status" value="1"/>
</dbReference>
<feature type="domain" description="Pyruvate flavodoxin/ferredoxin oxidoreductase pyrimidine binding" evidence="2">
    <location>
        <begin position="16"/>
        <end position="238"/>
    </location>
</feature>
<dbReference type="InParanoid" id="A0A0D2J5C2"/>
<dbReference type="CDD" id="cd07034">
    <property type="entry name" value="TPP_PYR_PFOR_IOR-alpha_like"/>
    <property type="match status" value="1"/>
</dbReference>
<accession>A0A0D2J5C2</accession>
<dbReference type="SUPFAM" id="SSF52922">
    <property type="entry name" value="TK C-terminal domain-like"/>
    <property type="match status" value="1"/>
</dbReference>
<dbReference type="InterPro" id="IPR029061">
    <property type="entry name" value="THDP-binding"/>
</dbReference>
<dbReference type="SUPFAM" id="SSF52518">
    <property type="entry name" value="Thiamin diphosphate-binding fold (THDP-binding)"/>
    <property type="match status" value="1"/>
</dbReference>
<evidence type="ECO:0000256" key="1">
    <source>
        <dbReference type="ARBA" id="ARBA00023002"/>
    </source>
</evidence>
<dbReference type="Pfam" id="PF01855">
    <property type="entry name" value="POR_N"/>
    <property type="match status" value="1"/>
</dbReference>
<keyword evidence="1 4" id="KW-0560">Oxidoreductase</keyword>
<dbReference type="InterPro" id="IPR052368">
    <property type="entry name" value="2-oxoacid_oxidoreductase"/>
</dbReference>
<dbReference type="RefSeq" id="WP_044349328.1">
    <property type="nucleotide sequence ID" value="NZ_AZAC01000016.1"/>
</dbReference>
<dbReference type="Pfam" id="PF17147">
    <property type="entry name" value="PFOR_II"/>
    <property type="match status" value="1"/>
</dbReference>
<evidence type="ECO:0000259" key="2">
    <source>
        <dbReference type="Pfam" id="PF01855"/>
    </source>
</evidence>
<sequence>MADSLIVQGNEACVLGALAAGCGFFAGYPITPASEIAELMSRDLPGRQGVFVQMEDEIASISAVIGASWGGRLSLTATSGPGFSLMQEGIGYAAETETPCVIIDVQRGGPSTGQPTISAQQDIYQAKYGSHGDYEVIVLCPSSVQEAFDLTYKAFHLAERFRTPVILLSDEIVGHTREKLKIPENLETVQRKPPKTPPADYQMYKPGPDGLLDGMPGLGRGYDILVDGQLHDETGNRKGGDIKASARLVERLCNKIIDHTQELTDIEERSLDDADEVFVCFGPVARSALHTVSLAREQGLKAGCLKLRTLWPFPDEKLRQLLRGVKRVLVPEMNIGKLCREVRRVLPESGRVISLPKLGGDLHTPDELMNALSKPLRKGF</sequence>
<dbReference type="Gene3D" id="3.40.50.970">
    <property type="match status" value="1"/>
</dbReference>
<dbReference type="EC" id="1.2.7.3" evidence="4"/>
<protein>
    <submittedName>
        <fullName evidence="4">2-oxoglutarate ferredoxin oxidoreductase subunit alpha</fullName>
        <ecNumber evidence="4">1.2.7.3</ecNumber>
    </submittedName>
</protein>
<organism evidence="4 5">
    <name type="scientific">Dethiosulfatarculus sandiegensis</name>
    <dbReference type="NCBI Taxonomy" id="1429043"/>
    <lineage>
        <taxon>Bacteria</taxon>
        <taxon>Pseudomonadati</taxon>
        <taxon>Thermodesulfobacteriota</taxon>
        <taxon>Desulfarculia</taxon>
        <taxon>Desulfarculales</taxon>
        <taxon>Desulfarculaceae</taxon>
        <taxon>Dethiosulfatarculus</taxon>
    </lineage>
</organism>
<dbReference type="STRING" id="1429043.X474_13925"/>
<comment type="caution">
    <text evidence="4">The sequence shown here is derived from an EMBL/GenBank/DDBJ whole genome shotgun (WGS) entry which is preliminary data.</text>
</comment>
<dbReference type="FunFam" id="3.40.50.970:FF:000022">
    <property type="entry name" value="2-oxoglutarate ferredoxin oxidoreductase alpha subunit"/>
    <property type="match status" value="1"/>
</dbReference>
<feature type="domain" description="Pyruvate:ferredoxin oxidoreductase core" evidence="3">
    <location>
        <begin position="274"/>
        <end position="367"/>
    </location>
</feature>
<dbReference type="InterPro" id="IPR002880">
    <property type="entry name" value="Pyrv_Fd/Flavodoxin_OxRdtase_N"/>
</dbReference>
<dbReference type="PATRIC" id="fig|1429043.3.peg.2954"/>
<dbReference type="AlphaFoldDB" id="A0A0D2J5C2"/>